<dbReference type="SUPFAM" id="SSF48726">
    <property type="entry name" value="Immunoglobulin"/>
    <property type="match status" value="5"/>
</dbReference>
<evidence type="ECO:0000256" key="12">
    <source>
        <dbReference type="SAM" id="MobiDB-lite"/>
    </source>
</evidence>
<evidence type="ECO:0000256" key="2">
    <source>
        <dbReference type="ARBA" id="ARBA00022692"/>
    </source>
</evidence>
<evidence type="ECO:0000256" key="4">
    <source>
        <dbReference type="ARBA" id="ARBA00022734"/>
    </source>
</evidence>
<dbReference type="Pfam" id="PF07686">
    <property type="entry name" value="V-set"/>
    <property type="match status" value="1"/>
</dbReference>
<dbReference type="InterPro" id="IPR013783">
    <property type="entry name" value="Ig-like_fold"/>
</dbReference>
<dbReference type="GO" id="GO:0033691">
    <property type="term" value="F:sialic acid binding"/>
    <property type="evidence" value="ECO:0007669"/>
    <property type="project" value="TreeGrafter"/>
</dbReference>
<feature type="chain" id="PRO_5027842273" evidence="13">
    <location>
        <begin position="18"/>
        <end position="629"/>
    </location>
</feature>
<dbReference type="PANTHER" id="PTHR12035">
    <property type="entry name" value="SIALIC ACID BINDING IMMUNOGLOBULIN-LIKE LECTIN"/>
    <property type="match status" value="1"/>
</dbReference>
<dbReference type="Gene3D" id="2.60.40.10">
    <property type="entry name" value="Immunoglobulins"/>
    <property type="match status" value="4"/>
</dbReference>
<dbReference type="GO" id="GO:0030246">
    <property type="term" value="F:carbohydrate binding"/>
    <property type="evidence" value="ECO:0007669"/>
    <property type="project" value="UniProtKB-KW"/>
</dbReference>
<dbReference type="GO" id="GO:0031348">
    <property type="term" value="P:negative regulation of defense response"/>
    <property type="evidence" value="ECO:0007669"/>
    <property type="project" value="UniProtKB-ARBA"/>
</dbReference>
<evidence type="ECO:0000313" key="16">
    <source>
        <dbReference type="RefSeq" id="XP_023562447.1"/>
    </source>
</evidence>
<keyword evidence="2" id="KW-0812">Transmembrane</keyword>
<feature type="region of interest" description="Disordered" evidence="12">
    <location>
        <begin position="606"/>
        <end position="629"/>
    </location>
</feature>
<protein>
    <submittedName>
        <fullName evidence="16">Sialic acid-binding Ig-like lectin 11</fullName>
    </submittedName>
</protein>
<dbReference type="RefSeq" id="XP_023562447.1">
    <property type="nucleotide sequence ID" value="XM_023706679.1"/>
</dbReference>
<dbReference type="PANTHER" id="PTHR12035:SF42">
    <property type="entry name" value="IG-LIKE DOMAIN-CONTAINING PROTEIN"/>
    <property type="match status" value="1"/>
</dbReference>
<evidence type="ECO:0000259" key="14">
    <source>
        <dbReference type="PROSITE" id="PS50835"/>
    </source>
</evidence>
<evidence type="ECO:0000256" key="10">
    <source>
        <dbReference type="ARBA" id="ARBA00023319"/>
    </source>
</evidence>
<dbReference type="OrthoDB" id="10039395at2759"/>
<dbReference type="GO" id="GO:0005886">
    <property type="term" value="C:plasma membrane"/>
    <property type="evidence" value="ECO:0007669"/>
    <property type="project" value="TreeGrafter"/>
</dbReference>
<dbReference type="InterPro" id="IPR003598">
    <property type="entry name" value="Ig_sub2"/>
</dbReference>
<dbReference type="InterPro" id="IPR013151">
    <property type="entry name" value="Immunoglobulin_dom"/>
</dbReference>
<dbReference type="PROSITE" id="PS50835">
    <property type="entry name" value="IG_LIKE"/>
    <property type="match status" value="3"/>
</dbReference>
<keyword evidence="6" id="KW-1133">Transmembrane helix</keyword>
<evidence type="ECO:0000256" key="5">
    <source>
        <dbReference type="ARBA" id="ARBA00022889"/>
    </source>
</evidence>
<comment type="subcellular location">
    <subcellularLocation>
        <location evidence="1">Membrane</location>
        <topology evidence="1">Single-pass type I membrane protein</topology>
    </subcellularLocation>
</comment>
<keyword evidence="8" id="KW-1015">Disulfide bond</keyword>
<feature type="domain" description="Ig-like" evidence="14">
    <location>
        <begin position="149"/>
        <end position="234"/>
    </location>
</feature>
<evidence type="ECO:0000256" key="11">
    <source>
        <dbReference type="ARBA" id="ARBA00038361"/>
    </source>
</evidence>
<evidence type="ECO:0000256" key="6">
    <source>
        <dbReference type="ARBA" id="ARBA00022989"/>
    </source>
</evidence>
<evidence type="ECO:0000256" key="8">
    <source>
        <dbReference type="ARBA" id="ARBA00023157"/>
    </source>
</evidence>
<evidence type="ECO:0000256" key="7">
    <source>
        <dbReference type="ARBA" id="ARBA00023136"/>
    </source>
</evidence>
<dbReference type="InterPro" id="IPR003599">
    <property type="entry name" value="Ig_sub"/>
</dbReference>
<evidence type="ECO:0000313" key="15">
    <source>
        <dbReference type="Proteomes" id="UP000515203"/>
    </source>
</evidence>
<keyword evidence="9" id="KW-0325">Glycoprotein</keyword>
<dbReference type="GeneID" id="101584781"/>
<feature type="compositionally biased region" description="Low complexity" evidence="12">
    <location>
        <begin position="617"/>
        <end position="629"/>
    </location>
</feature>
<keyword evidence="5" id="KW-0130">Cell adhesion</keyword>
<sequence>MLLPALLVPLLWAGSLQEEPSYWLQAQRLVTVQENLCVLVSCSFSYPRGRWQNSTPTYGCWYRQNRNLFDYTPDELVATNDPGRKAKMRSQPRFQLLGDPMAYNCSLQISGAQQEDSGSYYFRVERGEIKYNYRKWMVTVIVTELTQTPDIRILEPLVSGHLSHLLCSMPGVCSGGMNLTFFWNGAALRPPGSGSGAHNSSEIMLTPRPQDHGSLLTCRVTLPEAGVTKERTVQLSVFYPPEDLKVMVTQANSTALDTQGNGSYLEVHKDQLVQLLCAADSWPPATLTWELGGRVVSQSPPSGPRPLRLELPRVKPEDAGRYTCRAESSLGSKHHTLDLSVQYPPEELRVTVTQANSTVLEILGNGTSLPVLEGQSLRLVCITHSKPPATLNWILGTQALNPSWLTAPGVLELPRVQLEHEGEVTCHAENPLGSRSVSLRLSVHYSPQLLGPTCSWEAAGLHCSCSSRARPAPSLCWWLGQGLLEGNGSNVSFTVTSSASGPWVNSSLSLPAGLSSSLRLSCEVQNVHGVHSTAVLRLRGGNSSPTLSAKVEVVKGAALCFLSTKTHSKVDARRVASQKDTPRALCPVCRDAGPGRHTRDARVGFGSCAPAAQPPRSSQSHLSAFSSLI</sequence>
<feature type="domain" description="Ig-like" evidence="14">
    <location>
        <begin position="345"/>
        <end position="442"/>
    </location>
</feature>
<dbReference type="GO" id="GO:0007155">
    <property type="term" value="P:cell adhesion"/>
    <property type="evidence" value="ECO:0007669"/>
    <property type="project" value="UniProtKB-KW"/>
</dbReference>
<dbReference type="InterPro" id="IPR051036">
    <property type="entry name" value="SIGLEC"/>
</dbReference>
<dbReference type="AlphaFoldDB" id="A0A6P6DQY0"/>
<keyword evidence="7" id="KW-0472">Membrane</keyword>
<keyword evidence="3 13" id="KW-0732">Signal</keyword>
<name>A0A6P6DQY0_OCTDE</name>
<feature type="signal peptide" evidence="13">
    <location>
        <begin position="1"/>
        <end position="17"/>
    </location>
</feature>
<evidence type="ECO:0000256" key="3">
    <source>
        <dbReference type="ARBA" id="ARBA00022729"/>
    </source>
</evidence>
<dbReference type="InterPro" id="IPR013106">
    <property type="entry name" value="Ig_V-set"/>
</dbReference>
<keyword evidence="4" id="KW-0430">Lectin</keyword>
<dbReference type="Pfam" id="PF13927">
    <property type="entry name" value="Ig_3"/>
    <property type="match status" value="1"/>
</dbReference>
<dbReference type="Proteomes" id="UP000515203">
    <property type="component" value="Unplaced"/>
</dbReference>
<evidence type="ECO:0000256" key="13">
    <source>
        <dbReference type="SAM" id="SignalP"/>
    </source>
</evidence>
<dbReference type="SMART" id="SM00409">
    <property type="entry name" value="IG"/>
    <property type="match status" value="3"/>
</dbReference>
<accession>A0A6P6DQY0</accession>
<dbReference type="FunFam" id="2.60.40.10:FF:000829">
    <property type="entry name" value="Sialic acid-binding Ig-like lectin 8"/>
    <property type="match status" value="1"/>
</dbReference>
<comment type="similarity">
    <text evidence="11">Belongs to the immunoglobulin superfamily. SIGLEC (sialic acid binding Ig-like lectin) family.</text>
</comment>
<organism evidence="15 16">
    <name type="scientific">Octodon degus</name>
    <name type="common">Degu</name>
    <name type="synonym">Sciurus degus</name>
    <dbReference type="NCBI Taxonomy" id="10160"/>
    <lineage>
        <taxon>Eukaryota</taxon>
        <taxon>Metazoa</taxon>
        <taxon>Chordata</taxon>
        <taxon>Craniata</taxon>
        <taxon>Vertebrata</taxon>
        <taxon>Euteleostomi</taxon>
        <taxon>Mammalia</taxon>
        <taxon>Eutheria</taxon>
        <taxon>Euarchontoglires</taxon>
        <taxon>Glires</taxon>
        <taxon>Rodentia</taxon>
        <taxon>Hystricomorpha</taxon>
        <taxon>Octodontidae</taxon>
        <taxon>Octodon</taxon>
    </lineage>
</organism>
<evidence type="ECO:0000256" key="1">
    <source>
        <dbReference type="ARBA" id="ARBA00004479"/>
    </source>
</evidence>
<evidence type="ECO:0000256" key="9">
    <source>
        <dbReference type="ARBA" id="ARBA00023180"/>
    </source>
</evidence>
<keyword evidence="15" id="KW-1185">Reference proteome</keyword>
<feature type="domain" description="Ig-like" evidence="14">
    <location>
        <begin position="241"/>
        <end position="340"/>
    </location>
</feature>
<dbReference type="InParanoid" id="A0A6P6DQY0"/>
<reference evidence="16" key="1">
    <citation type="submission" date="2025-08" db="UniProtKB">
        <authorList>
            <consortium name="RefSeq"/>
        </authorList>
    </citation>
    <scope>IDENTIFICATION</scope>
</reference>
<keyword evidence="10" id="KW-0393">Immunoglobulin domain</keyword>
<proteinExistence type="inferred from homology"/>
<gene>
    <name evidence="16" type="primary">LOC101584781</name>
</gene>
<dbReference type="SMART" id="SM00408">
    <property type="entry name" value="IGc2"/>
    <property type="match status" value="2"/>
</dbReference>
<dbReference type="InterPro" id="IPR007110">
    <property type="entry name" value="Ig-like_dom"/>
</dbReference>
<dbReference type="InterPro" id="IPR036179">
    <property type="entry name" value="Ig-like_dom_sf"/>
</dbReference>
<dbReference type="Pfam" id="PF00047">
    <property type="entry name" value="ig"/>
    <property type="match status" value="1"/>
</dbReference>
<dbReference type="CDD" id="cd00096">
    <property type="entry name" value="Ig"/>
    <property type="match status" value="1"/>
</dbReference>